<accession>A0A5B7D630</accession>
<keyword evidence="2" id="KW-1185">Reference proteome</keyword>
<name>A0A5B7D630_PORTR</name>
<evidence type="ECO:0000313" key="1">
    <source>
        <dbReference type="EMBL" id="MPC16720.1"/>
    </source>
</evidence>
<comment type="caution">
    <text evidence="1">The sequence shown here is derived from an EMBL/GenBank/DDBJ whole genome shotgun (WGS) entry which is preliminary data.</text>
</comment>
<protein>
    <submittedName>
        <fullName evidence="1">Uncharacterized protein</fullName>
    </submittedName>
</protein>
<evidence type="ECO:0000313" key="2">
    <source>
        <dbReference type="Proteomes" id="UP000324222"/>
    </source>
</evidence>
<organism evidence="1 2">
    <name type="scientific">Portunus trituberculatus</name>
    <name type="common">Swimming crab</name>
    <name type="synonym">Neptunus trituberculatus</name>
    <dbReference type="NCBI Taxonomy" id="210409"/>
    <lineage>
        <taxon>Eukaryota</taxon>
        <taxon>Metazoa</taxon>
        <taxon>Ecdysozoa</taxon>
        <taxon>Arthropoda</taxon>
        <taxon>Crustacea</taxon>
        <taxon>Multicrustacea</taxon>
        <taxon>Malacostraca</taxon>
        <taxon>Eumalacostraca</taxon>
        <taxon>Eucarida</taxon>
        <taxon>Decapoda</taxon>
        <taxon>Pleocyemata</taxon>
        <taxon>Brachyura</taxon>
        <taxon>Eubrachyura</taxon>
        <taxon>Portunoidea</taxon>
        <taxon>Portunidae</taxon>
        <taxon>Portuninae</taxon>
        <taxon>Portunus</taxon>
    </lineage>
</organism>
<reference evidence="1 2" key="1">
    <citation type="submission" date="2019-05" db="EMBL/GenBank/DDBJ databases">
        <title>Another draft genome of Portunus trituberculatus and its Hox gene families provides insights of decapod evolution.</title>
        <authorList>
            <person name="Jeong J.-H."/>
            <person name="Song I."/>
            <person name="Kim S."/>
            <person name="Choi T."/>
            <person name="Kim D."/>
            <person name="Ryu S."/>
            <person name="Kim W."/>
        </authorList>
    </citation>
    <scope>NUCLEOTIDE SEQUENCE [LARGE SCALE GENOMIC DNA]</scope>
    <source>
        <tissue evidence="1">Muscle</tissue>
    </source>
</reference>
<gene>
    <name evidence="1" type="ORF">E2C01_009552</name>
</gene>
<dbReference type="Proteomes" id="UP000324222">
    <property type="component" value="Unassembled WGS sequence"/>
</dbReference>
<sequence>MGLPNIFFQVHCKKLSSDLKISSSRSKSEAMKKRSRSANCGFPISRRFPSCCLFELGVTESNKHGCHCSPRCAYSLESTLAGCTSMGATSAMVCTWMSSALSLAWMEESSASTTTCTTTSGFFSEPRRRLRGSSSPQARKFCTIVNNRHEYSHGLCHERQDKFVSE</sequence>
<dbReference type="AlphaFoldDB" id="A0A5B7D630"/>
<proteinExistence type="predicted"/>
<dbReference type="EMBL" id="VSRR010000530">
    <property type="protein sequence ID" value="MPC16720.1"/>
    <property type="molecule type" value="Genomic_DNA"/>
</dbReference>